<dbReference type="PROSITE" id="PS00775">
    <property type="entry name" value="GLYCOSYL_HYDROL_F3"/>
    <property type="match status" value="1"/>
</dbReference>
<dbReference type="EMBL" id="FNBW01000001">
    <property type="protein sequence ID" value="SDF16757.1"/>
    <property type="molecule type" value="Genomic_DNA"/>
</dbReference>
<accession>A0A8G2BEF2</accession>
<dbReference type="OrthoDB" id="9786661at2"/>
<dbReference type="Pfam" id="PF00933">
    <property type="entry name" value="Glyco_hydro_3"/>
    <property type="match status" value="1"/>
</dbReference>
<reference evidence="7 8" key="1">
    <citation type="submission" date="2016-10" db="EMBL/GenBank/DDBJ databases">
        <authorList>
            <person name="Varghese N."/>
            <person name="Submissions S."/>
        </authorList>
    </citation>
    <scope>NUCLEOTIDE SEQUENCE [LARGE SCALE GENOMIC DNA]</scope>
    <source>
        <strain evidence="7 8">DSM 18839</strain>
    </source>
</reference>
<dbReference type="InterPro" id="IPR050226">
    <property type="entry name" value="NagZ_Beta-hexosaminidase"/>
</dbReference>
<evidence type="ECO:0000313" key="7">
    <source>
        <dbReference type="EMBL" id="SDF16757.1"/>
    </source>
</evidence>
<dbReference type="PANTHER" id="PTHR30480">
    <property type="entry name" value="BETA-HEXOSAMINIDASE-RELATED"/>
    <property type="match status" value="1"/>
</dbReference>
<dbReference type="Proteomes" id="UP000198615">
    <property type="component" value="Unassembled WGS sequence"/>
</dbReference>
<comment type="catalytic activity">
    <reaction evidence="1">
        <text>Hydrolysis of terminal non-reducing N-acetyl-D-hexosamine residues in N-acetyl-beta-D-hexosaminides.</text>
        <dbReference type="EC" id="3.2.1.52"/>
    </reaction>
</comment>
<name>A0A8G2BEF2_9PROT</name>
<dbReference type="Gene3D" id="3.20.20.300">
    <property type="entry name" value="Glycoside hydrolase, family 3, N-terminal domain"/>
    <property type="match status" value="1"/>
</dbReference>
<comment type="similarity">
    <text evidence="2">Belongs to the glycosyl hydrolase 3 family.</text>
</comment>
<dbReference type="RefSeq" id="WP_093147929.1">
    <property type="nucleotide sequence ID" value="NZ_FNBW01000001.1"/>
</dbReference>
<evidence type="ECO:0000256" key="4">
    <source>
        <dbReference type="ARBA" id="ARBA00022801"/>
    </source>
</evidence>
<protein>
    <recommendedName>
        <fullName evidence="3">beta-N-acetylhexosaminidase</fullName>
        <ecNumber evidence="3">3.2.1.52</ecNumber>
    </recommendedName>
</protein>
<evidence type="ECO:0000256" key="5">
    <source>
        <dbReference type="ARBA" id="ARBA00023295"/>
    </source>
</evidence>
<dbReference type="AlphaFoldDB" id="A0A8G2BEF2"/>
<dbReference type="InterPro" id="IPR036962">
    <property type="entry name" value="Glyco_hydro_3_N_sf"/>
</dbReference>
<evidence type="ECO:0000259" key="6">
    <source>
        <dbReference type="Pfam" id="PF00933"/>
    </source>
</evidence>
<gene>
    <name evidence="7" type="ORF">SAMN05660686_00536</name>
</gene>
<dbReference type="GO" id="GO:0004563">
    <property type="term" value="F:beta-N-acetylhexosaminidase activity"/>
    <property type="evidence" value="ECO:0007669"/>
    <property type="project" value="UniProtKB-EC"/>
</dbReference>
<dbReference type="GO" id="GO:0009254">
    <property type="term" value="P:peptidoglycan turnover"/>
    <property type="evidence" value="ECO:0007669"/>
    <property type="project" value="TreeGrafter"/>
</dbReference>
<sequence length="349" mass="37674">MTRAIVFGCAGKALSGEERAFFREVDPYGFILFARNIENRDQVRALVDDLRGCVTHASAPVLIDQEGGRVRRMRPPEWRDYLAPGVFTDAFARKPETALEAFALSAELMAADLFEIGVDVDCVPMLDVRQPGSDTQVIGDRALGDDPQTVIRLGEAMVAGIERAGVVGVIKHMPGHGRSVVDSHLDLPRIEASADALRAVDYPPFRHFADRVPYGMTGHLLYTALDADRPSTLSPAVVRDVIRGEIGFDGLLFTDDISMGALSETKGGGPIGERSRRSIEAGCDVLLHCNGDMNEMRSVADAVGALEGDGARRAAKADAHRGAVSSGRHSLDTEASVRRLDALLKDLRT</sequence>
<feature type="domain" description="Glycoside hydrolase family 3 N-terminal" evidence="6">
    <location>
        <begin position="29"/>
        <end position="307"/>
    </location>
</feature>
<organism evidence="7 8">
    <name type="scientific">Thalassobaculum litoreum DSM 18839</name>
    <dbReference type="NCBI Taxonomy" id="1123362"/>
    <lineage>
        <taxon>Bacteria</taxon>
        <taxon>Pseudomonadati</taxon>
        <taxon>Pseudomonadota</taxon>
        <taxon>Alphaproteobacteria</taxon>
        <taxon>Rhodospirillales</taxon>
        <taxon>Thalassobaculaceae</taxon>
        <taxon>Thalassobaculum</taxon>
    </lineage>
</organism>
<comment type="caution">
    <text evidence="7">The sequence shown here is derived from an EMBL/GenBank/DDBJ whole genome shotgun (WGS) entry which is preliminary data.</text>
</comment>
<evidence type="ECO:0000256" key="1">
    <source>
        <dbReference type="ARBA" id="ARBA00001231"/>
    </source>
</evidence>
<dbReference type="PANTHER" id="PTHR30480:SF13">
    <property type="entry name" value="BETA-HEXOSAMINIDASE"/>
    <property type="match status" value="1"/>
</dbReference>
<dbReference type="NCBIfam" id="NF003740">
    <property type="entry name" value="PRK05337.1"/>
    <property type="match status" value="1"/>
</dbReference>
<evidence type="ECO:0000256" key="2">
    <source>
        <dbReference type="ARBA" id="ARBA00005336"/>
    </source>
</evidence>
<evidence type="ECO:0000313" key="8">
    <source>
        <dbReference type="Proteomes" id="UP000198615"/>
    </source>
</evidence>
<dbReference type="SUPFAM" id="SSF51445">
    <property type="entry name" value="(Trans)glycosidases"/>
    <property type="match status" value="1"/>
</dbReference>
<proteinExistence type="inferred from homology"/>
<dbReference type="InterPro" id="IPR001764">
    <property type="entry name" value="Glyco_hydro_3_N"/>
</dbReference>
<dbReference type="EC" id="3.2.1.52" evidence="3"/>
<keyword evidence="5" id="KW-0326">Glycosidase</keyword>
<keyword evidence="4" id="KW-0378">Hydrolase</keyword>
<dbReference type="GO" id="GO:0005975">
    <property type="term" value="P:carbohydrate metabolic process"/>
    <property type="evidence" value="ECO:0007669"/>
    <property type="project" value="InterPro"/>
</dbReference>
<dbReference type="InterPro" id="IPR019800">
    <property type="entry name" value="Glyco_hydro_3_AS"/>
</dbReference>
<evidence type="ECO:0000256" key="3">
    <source>
        <dbReference type="ARBA" id="ARBA00012663"/>
    </source>
</evidence>
<keyword evidence="8" id="KW-1185">Reference proteome</keyword>
<dbReference type="InterPro" id="IPR017853">
    <property type="entry name" value="GH"/>
</dbReference>